<dbReference type="PANTHER" id="PTHR10963:SF24">
    <property type="entry name" value="GLYCOSIDASE C21B10.07-RELATED"/>
    <property type="match status" value="1"/>
</dbReference>
<keyword evidence="4" id="KW-1185">Reference proteome</keyword>
<dbReference type="OrthoDB" id="192832at2759"/>
<dbReference type="InterPro" id="IPR000757">
    <property type="entry name" value="Beta-glucanase-like"/>
</dbReference>
<evidence type="ECO:0000313" key="4">
    <source>
        <dbReference type="Proteomes" id="UP000235672"/>
    </source>
</evidence>
<dbReference type="Proteomes" id="UP000235672">
    <property type="component" value="Unassembled WGS sequence"/>
</dbReference>
<dbReference type="GO" id="GO:0009251">
    <property type="term" value="P:glucan catabolic process"/>
    <property type="evidence" value="ECO:0007669"/>
    <property type="project" value="TreeGrafter"/>
</dbReference>
<dbReference type="SUPFAM" id="SSF49899">
    <property type="entry name" value="Concanavalin A-like lectins/glucanases"/>
    <property type="match status" value="1"/>
</dbReference>
<evidence type="ECO:0000259" key="2">
    <source>
        <dbReference type="PROSITE" id="PS51762"/>
    </source>
</evidence>
<dbReference type="PROSITE" id="PS51762">
    <property type="entry name" value="GH16_2"/>
    <property type="match status" value="1"/>
</dbReference>
<dbReference type="InterPro" id="IPR050546">
    <property type="entry name" value="Glycosyl_Hydrlase_16"/>
</dbReference>
<dbReference type="AlphaFoldDB" id="A0A2J6QGY1"/>
<accession>A0A2J6QGY1</accession>
<sequence length="357" mass="39072">MSASLVFKAGALALACASTAAASYVIKDDFSGSTFFDNFYFNDTLDPTHGFVEYIGAGDSRLSSLAYYDPSTNTSIMRVDSTKTYTPGVDLGRLSIRAQTNNVYQYGLFILDLAHMPGGACGSWPAFWTTSNDHWPEQGEIDIIENVNFATYSEETLHAGPTFPGDLCEVVGNVNTLPNGQQTGMQTSYNCMWNATTSDYGSKTQYSGQGCSANNNNANNFGSDFNLVGGGVYAMEWSDEIIQMWSWQNGLAPGDIANGTPDPTTWGNPIFTTWGGNCDIARHFIDHIVIFDTTFCGDWGNAVWESTTCYQNDPVKYPTCADYVGANPTDYAETYWEVRSLKVYEFQNPVVSSTSTT</sequence>
<organism evidence="3 4">
    <name type="scientific">Hyaloscypha hepaticicola</name>
    <dbReference type="NCBI Taxonomy" id="2082293"/>
    <lineage>
        <taxon>Eukaryota</taxon>
        <taxon>Fungi</taxon>
        <taxon>Dikarya</taxon>
        <taxon>Ascomycota</taxon>
        <taxon>Pezizomycotina</taxon>
        <taxon>Leotiomycetes</taxon>
        <taxon>Helotiales</taxon>
        <taxon>Hyaloscyphaceae</taxon>
        <taxon>Hyaloscypha</taxon>
    </lineage>
</organism>
<feature type="signal peptide" evidence="1">
    <location>
        <begin position="1"/>
        <end position="22"/>
    </location>
</feature>
<dbReference type="PANTHER" id="PTHR10963">
    <property type="entry name" value="GLYCOSYL HYDROLASE-RELATED"/>
    <property type="match status" value="1"/>
</dbReference>
<evidence type="ECO:0000313" key="3">
    <source>
        <dbReference type="EMBL" id="PMD25529.1"/>
    </source>
</evidence>
<proteinExistence type="predicted"/>
<reference evidence="3 4" key="1">
    <citation type="submission" date="2016-05" db="EMBL/GenBank/DDBJ databases">
        <title>A degradative enzymes factory behind the ericoid mycorrhizal symbiosis.</title>
        <authorList>
            <consortium name="DOE Joint Genome Institute"/>
            <person name="Martino E."/>
            <person name="Morin E."/>
            <person name="Grelet G."/>
            <person name="Kuo A."/>
            <person name="Kohler A."/>
            <person name="Daghino S."/>
            <person name="Barry K."/>
            <person name="Choi C."/>
            <person name="Cichocki N."/>
            <person name="Clum A."/>
            <person name="Copeland A."/>
            <person name="Hainaut M."/>
            <person name="Haridas S."/>
            <person name="Labutti K."/>
            <person name="Lindquist E."/>
            <person name="Lipzen A."/>
            <person name="Khouja H.-R."/>
            <person name="Murat C."/>
            <person name="Ohm R."/>
            <person name="Olson A."/>
            <person name="Spatafora J."/>
            <person name="Veneault-Fourrey C."/>
            <person name="Henrissat B."/>
            <person name="Grigoriev I."/>
            <person name="Martin F."/>
            <person name="Perotto S."/>
        </authorList>
    </citation>
    <scope>NUCLEOTIDE SEQUENCE [LARGE SCALE GENOMIC DNA]</scope>
    <source>
        <strain evidence="3 4">UAMH 7357</strain>
    </source>
</reference>
<dbReference type="InterPro" id="IPR013320">
    <property type="entry name" value="ConA-like_dom_sf"/>
</dbReference>
<keyword evidence="3" id="KW-0378">Hydrolase</keyword>
<feature type="domain" description="GH16" evidence="2">
    <location>
        <begin position="28"/>
        <end position="308"/>
    </location>
</feature>
<dbReference type="STRING" id="1745343.A0A2J6QGY1"/>
<gene>
    <name evidence="3" type="ORF">NA56DRAFT_565003</name>
</gene>
<protein>
    <submittedName>
        <fullName evidence="3">Glycoside hydrolase family 16 protein</fullName>
    </submittedName>
</protein>
<dbReference type="GO" id="GO:0004553">
    <property type="term" value="F:hydrolase activity, hydrolyzing O-glycosyl compounds"/>
    <property type="evidence" value="ECO:0007669"/>
    <property type="project" value="InterPro"/>
</dbReference>
<feature type="chain" id="PRO_5014364959" evidence="1">
    <location>
        <begin position="23"/>
        <end position="357"/>
    </location>
</feature>
<name>A0A2J6QGY1_9HELO</name>
<dbReference type="Pfam" id="PF26113">
    <property type="entry name" value="GH16_XgeA"/>
    <property type="match status" value="1"/>
</dbReference>
<dbReference type="EMBL" id="KZ613470">
    <property type="protein sequence ID" value="PMD25529.1"/>
    <property type="molecule type" value="Genomic_DNA"/>
</dbReference>
<evidence type="ECO:0000256" key="1">
    <source>
        <dbReference type="SAM" id="SignalP"/>
    </source>
</evidence>
<dbReference type="Gene3D" id="2.60.120.200">
    <property type="match status" value="1"/>
</dbReference>
<keyword evidence="1" id="KW-0732">Signal</keyword>